<feature type="active site" evidence="1">
    <location>
        <position position="246"/>
    </location>
</feature>
<dbReference type="RefSeq" id="XP_002502758.1">
    <property type="nucleotide sequence ID" value="XM_002502712.1"/>
</dbReference>
<dbReference type="Proteomes" id="UP000002009">
    <property type="component" value="Chromosome 6"/>
</dbReference>
<gene>
    <name evidence="3" type="ORF">MICPUN_100853</name>
</gene>
<dbReference type="Pfam" id="PF14822">
    <property type="entry name" value="Vasohibin"/>
    <property type="match status" value="2"/>
</dbReference>
<dbReference type="OMA" id="RVAYERW"/>
<feature type="active site" evidence="1">
    <location>
        <position position="301"/>
    </location>
</feature>
<feature type="region of interest" description="Disordered" evidence="2">
    <location>
        <begin position="64"/>
        <end position="85"/>
    </location>
</feature>
<dbReference type="EMBL" id="CP001327">
    <property type="protein sequence ID" value="ACO64016.1"/>
    <property type="molecule type" value="Genomic_DNA"/>
</dbReference>
<feature type="compositionally biased region" description="Pro residues" evidence="2">
    <location>
        <begin position="68"/>
        <end position="78"/>
    </location>
</feature>
<proteinExistence type="predicted"/>
<dbReference type="AlphaFoldDB" id="C1E7N7"/>
<feature type="active site" evidence="1">
    <location>
        <position position="206"/>
    </location>
</feature>
<dbReference type="STRING" id="296587.C1E7N7"/>
<protein>
    <submittedName>
        <fullName evidence="3">Uncharacterized protein</fullName>
    </submittedName>
</protein>
<organism evidence="3 4">
    <name type="scientific">Micromonas commoda (strain RCC299 / NOUM17 / CCMP2709)</name>
    <name type="common">Picoplanktonic green alga</name>
    <dbReference type="NCBI Taxonomy" id="296587"/>
    <lineage>
        <taxon>Eukaryota</taxon>
        <taxon>Viridiplantae</taxon>
        <taxon>Chlorophyta</taxon>
        <taxon>Mamiellophyceae</taxon>
        <taxon>Mamiellales</taxon>
        <taxon>Mamiellaceae</taxon>
        <taxon>Micromonas</taxon>
    </lineage>
</organism>
<dbReference type="InParanoid" id="C1E7N7"/>
<dbReference type="InterPro" id="IPR028131">
    <property type="entry name" value="VASH1"/>
</dbReference>
<dbReference type="GO" id="GO:0005737">
    <property type="term" value="C:cytoplasm"/>
    <property type="evidence" value="ECO:0007669"/>
    <property type="project" value="InterPro"/>
</dbReference>
<feature type="region of interest" description="Disordered" evidence="2">
    <location>
        <begin position="417"/>
        <end position="463"/>
    </location>
</feature>
<feature type="compositionally biased region" description="Gly residues" evidence="2">
    <location>
        <begin position="419"/>
        <end position="429"/>
    </location>
</feature>
<feature type="region of interest" description="Disordered" evidence="2">
    <location>
        <begin position="272"/>
        <end position="294"/>
    </location>
</feature>
<dbReference type="OrthoDB" id="9974232at2759"/>
<feature type="compositionally biased region" description="Basic and acidic residues" evidence="2">
    <location>
        <begin position="272"/>
        <end position="288"/>
    </location>
</feature>
<evidence type="ECO:0000313" key="4">
    <source>
        <dbReference type="Proteomes" id="UP000002009"/>
    </source>
</evidence>
<keyword evidence="4" id="KW-1185">Reference proteome</keyword>
<dbReference type="KEGG" id="mis:MICPUN_100853"/>
<evidence type="ECO:0000313" key="3">
    <source>
        <dbReference type="EMBL" id="ACO64016.1"/>
    </source>
</evidence>
<accession>C1E7N7</accession>
<dbReference type="PANTHER" id="PTHR15750:SF2">
    <property type="entry name" value="VASOHIBIN"/>
    <property type="match status" value="1"/>
</dbReference>
<name>C1E7N7_MICCC</name>
<sequence length="463" mass="49720">MTGAVPGIIDDDWREPFHPRTARVLEMGGGHGSGGDANAIPVAVVVADDDPPGDRADDVPVAAVASPAPSPKKAPPPNSGASPCPEVAELAHLRRLVAKGVPLTVAQAGRARRLIAALVHGPHCSRLADASLNLAAPAKPVWPPPGGVGPTVPIRSRLRLAQELITALQYNHTDAVTYFTVDKARPTCRVMDTARDIIRHGLPIRCVEAVFLAMYLTAGWKEVERIPLRMRSVVVDDEGVERSHAHIVLLIRERALDETGAVRDNLIDEASKGRVDETDRSNGDETPSKGRSIRYGALGTSRRDELAYVPFGAPTLTTVLEHYRAGYAKWRHRLVGVKIGLPVEHDTRASSPVCWRHVAVECGGDGWDAAMRTLEAHDARCCGGGVGTRRHYDKWRCDGQMWTNDADKLLVRRRERDGGWSGRSGGGDAGGRRAAGGRFPVASSPVKSPGGQKRTSRSARAAA</sequence>
<dbReference type="PANTHER" id="PTHR15750">
    <property type="entry name" value="VASOHIBIN-1-LIKE ISOFORM X2"/>
    <property type="match status" value="1"/>
</dbReference>
<dbReference type="GeneID" id="8244046"/>
<reference evidence="3 4" key="1">
    <citation type="journal article" date="2009" name="Science">
        <title>Green evolution and dynamic adaptations revealed by genomes of the marine picoeukaryotes Micromonas.</title>
        <authorList>
            <person name="Worden A.Z."/>
            <person name="Lee J.H."/>
            <person name="Mock T."/>
            <person name="Rouze P."/>
            <person name="Simmons M.P."/>
            <person name="Aerts A.L."/>
            <person name="Allen A.E."/>
            <person name="Cuvelier M.L."/>
            <person name="Derelle E."/>
            <person name="Everett M.V."/>
            <person name="Foulon E."/>
            <person name="Grimwood J."/>
            <person name="Gundlach H."/>
            <person name="Henrissat B."/>
            <person name="Napoli C."/>
            <person name="McDonald S.M."/>
            <person name="Parker M.S."/>
            <person name="Rombauts S."/>
            <person name="Salamov A."/>
            <person name="Von Dassow P."/>
            <person name="Badger J.H."/>
            <person name="Coutinho P.M."/>
            <person name="Demir E."/>
            <person name="Dubchak I."/>
            <person name="Gentemann C."/>
            <person name="Eikrem W."/>
            <person name="Gready J.E."/>
            <person name="John U."/>
            <person name="Lanier W."/>
            <person name="Lindquist E.A."/>
            <person name="Lucas S."/>
            <person name="Mayer K.F."/>
            <person name="Moreau H."/>
            <person name="Not F."/>
            <person name="Otillar R."/>
            <person name="Panaud O."/>
            <person name="Pangilinan J."/>
            <person name="Paulsen I."/>
            <person name="Piegu B."/>
            <person name="Poliakov A."/>
            <person name="Robbens S."/>
            <person name="Schmutz J."/>
            <person name="Toulza E."/>
            <person name="Wyss T."/>
            <person name="Zelensky A."/>
            <person name="Zhou K."/>
            <person name="Armbrust E.V."/>
            <person name="Bhattacharya D."/>
            <person name="Goodenough U.W."/>
            <person name="Van de Peer Y."/>
            <person name="Grigoriev I.V."/>
        </authorList>
    </citation>
    <scope>NUCLEOTIDE SEQUENCE [LARGE SCALE GENOMIC DNA]</scope>
    <source>
        <strain evidence="4">RCC299 / NOUM17</strain>
    </source>
</reference>
<dbReference type="eggNOG" id="ENOG502QPPX">
    <property type="taxonomic scope" value="Eukaryota"/>
</dbReference>
<evidence type="ECO:0000256" key="1">
    <source>
        <dbReference type="PIRSR" id="PIRSR628131-1"/>
    </source>
</evidence>
<evidence type="ECO:0000256" key="2">
    <source>
        <dbReference type="SAM" id="MobiDB-lite"/>
    </source>
</evidence>